<accession>A0A6A6S1M6</accession>
<dbReference type="Gene3D" id="3.30.559.10">
    <property type="entry name" value="Chloramphenicol acetyltransferase-like domain"/>
    <property type="match status" value="2"/>
</dbReference>
<name>A0A6A6S1M6_9PLEO</name>
<dbReference type="AlphaFoldDB" id="A0A6A6S1M6"/>
<keyword evidence="4" id="KW-0012">Acyltransferase</keyword>
<dbReference type="InterPro" id="IPR023213">
    <property type="entry name" value="CAT-like_dom_sf"/>
</dbReference>
<protein>
    <submittedName>
        <fullName evidence="5">LysR family regulatory protein</fullName>
    </submittedName>
</protein>
<evidence type="ECO:0000313" key="6">
    <source>
        <dbReference type="Proteomes" id="UP000799753"/>
    </source>
</evidence>
<dbReference type="EMBL" id="MU006783">
    <property type="protein sequence ID" value="KAF2641247.1"/>
    <property type="molecule type" value="Genomic_DNA"/>
</dbReference>
<gene>
    <name evidence="5" type="ORF">P280DRAFT_468901</name>
</gene>
<organism evidence="5 6">
    <name type="scientific">Massarina eburnea CBS 473.64</name>
    <dbReference type="NCBI Taxonomy" id="1395130"/>
    <lineage>
        <taxon>Eukaryota</taxon>
        <taxon>Fungi</taxon>
        <taxon>Dikarya</taxon>
        <taxon>Ascomycota</taxon>
        <taxon>Pezizomycotina</taxon>
        <taxon>Dothideomycetes</taxon>
        <taxon>Pleosporomycetidae</taxon>
        <taxon>Pleosporales</taxon>
        <taxon>Massarineae</taxon>
        <taxon>Massarinaceae</taxon>
        <taxon>Massarina</taxon>
    </lineage>
</organism>
<evidence type="ECO:0000256" key="2">
    <source>
        <dbReference type="ARBA" id="ARBA00009861"/>
    </source>
</evidence>
<comment type="pathway">
    <text evidence="1">Secondary metabolite biosynthesis.</text>
</comment>
<proteinExistence type="inferred from homology"/>
<dbReference type="Proteomes" id="UP000799753">
    <property type="component" value="Unassembled WGS sequence"/>
</dbReference>
<dbReference type="PANTHER" id="PTHR31896:SF69">
    <property type="entry name" value="FAMILY REGULATORY PROTEIN, PUTATIVE (AFU_ORTHOLOGUE AFUA_3G14730)-RELATED"/>
    <property type="match status" value="1"/>
</dbReference>
<keyword evidence="6" id="KW-1185">Reference proteome</keyword>
<evidence type="ECO:0000256" key="4">
    <source>
        <dbReference type="ARBA" id="ARBA00023315"/>
    </source>
</evidence>
<reference evidence="5" key="1">
    <citation type="journal article" date="2020" name="Stud. Mycol.">
        <title>101 Dothideomycetes genomes: a test case for predicting lifestyles and emergence of pathogens.</title>
        <authorList>
            <person name="Haridas S."/>
            <person name="Albert R."/>
            <person name="Binder M."/>
            <person name="Bloem J."/>
            <person name="Labutti K."/>
            <person name="Salamov A."/>
            <person name="Andreopoulos B."/>
            <person name="Baker S."/>
            <person name="Barry K."/>
            <person name="Bills G."/>
            <person name="Bluhm B."/>
            <person name="Cannon C."/>
            <person name="Castanera R."/>
            <person name="Culley D."/>
            <person name="Daum C."/>
            <person name="Ezra D."/>
            <person name="Gonzalez J."/>
            <person name="Henrissat B."/>
            <person name="Kuo A."/>
            <person name="Liang C."/>
            <person name="Lipzen A."/>
            <person name="Lutzoni F."/>
            <person name="Magnuson J."/>
            <person name="Mondo S."/>
            <person name="Nolan M."/>
            <person name="Ohm R."/>
            <person name="Pangilinan J."/>
            <person name="Park H.-J."/>
            <person name="Ramirez L."/>
            <person name="Alfaro M."/>
            <person name="Sun H."/>
            <person name="Tritt A."/>
            <person name="Yoshinaga Y."/>
            <person name="Zwiers L.-H."/>
            <person name="Turgeon B."/>
            <person name="Goodwin S."/>
            <person name="Spatafora J."/>
            <person name="Crous P."/>
            <person name="Grigoriev I."/>
        </authorList>
    </citation>
    <scope>NUCLEOTIDE SEQUENCE</scope>
    <source>
        <strain evidence="5">CBS 473.64</strain>
    </source>
</reference>
<dbReference type="Pfam" id="PF02458">
    <property type="entry name" value="Transferase"/>
    <property type="match status" value="1"/>
</dbReference>
<dbReference type="PANTHER" id="PTHR31896">
    <property type="entry name" value="FAMILY REGULATORY PROTEIN, PUTATIVE (AFU_ORTHOLOGUE AFUA_3G14730)-RELATED"/>
    <property type="match status" value="1"/>
</dbReference>
<comment type="similarity">
    <text evidence="2">Belongs to the plant acyltransferase family.</text>
</comment>
<dbReference type="GO" id="GO:0016746">
    <property type="term" value="F:acyltransferase activity"/>
    <property type="evidence" value="ECO:0007669"/>
    <property type="project" value="UniProtKB-KW"/>
</dbReference>
<keyword evidence="3" id="KW-0808">Transferase</keyword>
<dbReference type="OrthoDB" id="21502at2759"/>
<evidence type="ECO:0000313" key="5">
    <source>
        <dbReference type="EMBL" id="KAF2641247.1"/>
    </source>
</evidence>
<sequence length="514" mass="57824">MFGWLPGKRAPERVPTDTVVPLHWLDDTKTNRCLILYFMMRFDDVLDVEKLIGALEKLLEKPGWRKLGARLRLNPNGKLEYHIPEKYTPQRRAFAFSHVDESSMSIHQHPLASQIPRPNGRAQVSSAVEKLRPLLGGPDLPSRIEDYYYSDRPQLGVHVTSFADATLVTLSWMHTFLDSMSQATIIDAWTAVLEGRDEDVPEFFGEKRDPLGTLGARLDLDDEKEEEYVLKEKAMSNGKMLKFVFNVAWEQTVYRAEETRAIVIPPKLFQKIKTQAFKDLQSVDWSTLVLDRRDPDNPEPFLSDGDILCAWVHRLFTGCQPWAASAPPSRIIHIMNVFNMSDLLRTTEPKLIPAGTVHIGNCTTAISSLFRIDDFLSQPLGVVAAKIRSDLVAQSTRPQVNANMRITKSTVTSTGHPPLFGEGDMVLSAFTNWTKGNFFEVDFKAAVKKAGDVEHRVGRPTGLSATGGTVMLTVRNAAPCLGKDAEGNWWCGAVLRPETWNNVERKLDELNREL</sequence>
<evidence type="ECO:0000256" key="3">
    <source>
        <dbReference type="ARBA" id="ARBA00022679"/>
    </source>
</evidence>
<evidence type="ECO:0000256" key="1">
    <source>
        <dbReference type="ARBA" id="ARBA00005179"/>
    </source>
</evidence>
<dbReference type="InterPro" id="IPR051283">
    <property type="entry name" value="Sec_Metabolite_Acyltrans"/>
</dbReference>